<accession>A0A8J3Y9G1</accession>
<dbReference type="RefSeq" id="WP_203939679.1">
    <property type="nucleotide sequence ID" value="NZ_BAAAGJ010000005.1"/>
</dbReference>
<evidence type="ECO:0000313" key="5">
    <source>
        <dbReference type="EMBL" id="GIJ04446.1"/>
    </source>
</evidence>
<evidence type="ECO:0000313" key="6">
    <source>
        <dbReference type="Proteomes" id="UP000652013"/>
    </source>
</evidence>
<dbReference type="EMBL" id="BOOY01000027">
    <property type="protein sequence ID" value="GIJ04446.1"/>
    <property type="molecule type" value="Genomic_DNA"/>
</dbReference>
<sequence length="813" mass="87080">MSRPGRWALGSPARPPRPRGHRRPGRARRRLALALAFLVVVPLGLLGQQAAFAAGNLLDNPGLEILDGDLPRCWAARGWGDNTGSTEVVGDAYTGRHAVRVTLTARTDGDRKLIAVENADCAPAVTPGRQYDLSVRYRSSTPDAAVTVFRHDTATGWQYWTDLMTVPVSGDWAALEVRTPEVPPGTDRISWGVSVYGVGSVTTDDYAMVDATPEEPEPVCAAGAACVAGSWEVLPYPSPVRGVHSVLLHNGKVLLIAGSGNSPEMFEAGDFRSTVFDPVAGTFTDVPTPEDLFCAGHVQLADGRVLVVSGNKGYPDPQQGADYQGLKASYIFDPATNRYTPTNDPQDGHWYPSATILGNGDVISLGGLGEDSRGTVIAEYFDAAQERWLSRAETKQTWSFWGLYPAMILLQDGRLFYTGSHTFGDNLPGGGAKLYDYETQTIVDVPGLQDKNQRDQSASVLLPPAQDQRVLTMGGGNNQNAIPANRLTDLIDLKAPQPRYTPGPLLPQGTRTGGVPQTGAEGKMYVSAVILPDGKVFETGGAVFNRAEPVFEASMFDPATDTYQAGMATDPVPRGYHSSSILLPDGRVLSVGDNPGNGSFELRLSLYSPPYLHRGARPRITGVAAQQWAWGAPQRVTVDRPVARAQLIRPAAVTHSSDPNQRSVDLPLTVVDDTTVDLHLTANPNIAPPGWYMLTVTDAAGVPSVARWVQVGAVTPRAAPRVHDFAATPGARAAARVPVPKGAAVAGGFDGCDRDYGDPGQCVPRRLPAEVTDACAWLRERDYLPLTVRGRDALGLDRDRDGRACARGGPRRR</sequence>
<evidence type="ECO:0000256" key="2">
    <source>
        <dbReference type="SAM" id="MobiDB-lite"/>
    </source>
</evidence>
<dbReference type="GO" id="GO:0005975">
    <property type="term" value="P:carbohydrate metabolic process"/>
    <property type="evidence" value="ECO:0007669"/>
    <property type="project" value="UniProtKB-ARBA"/>
</dbReference>
<dbReference type="AlphaFoldDB" id="A0A8J3Y9G1"/>
<dbReference type="InterPro" id="IPR014756">
    <property type="entry name" value="Ig_E-set"/>
</dbReference>
<dbReference type="InterPro" id="IPR013783">
    <property type="entry name" value="Ig-like_fold"/>
</dbReference>
<keyword evidence="6" id="KW-1185">Reference proteome</keyword>
<evidence type="ECO:0000259" key="3">
    <source>
        <dbReference type="Pfam" id="PF07250"/>
    </source>
</evidence>
<comment type="caution">
    <text evidence="5">The sequence shown here is derived from an EMBL/GenBank/DDBJ whole genome shotgun (WGS) entry which is preliminary data.</text>
</comment>
<dbReference type="Pfam" id="PF07250">
    <property type="entry name" value="Glyoxal_oxid_N"/>
    <property type="match status" value="1"/>
</dbReference>
<feature type="compositionally biased region" description="Basic residues" evidence="2">
    <location>
        <begin position="16"/>
        <end position="25"/>
    </location>
</feature>
<dbReference type="InterPro" id="IPR009880">
    <property type="entry name" value="Glyoxal_oxidase_N"/>
</dbReference>
<proteinExistence type="predicted"/>
<dbReference type="InterPro" id="IPR011043">
    <property type="entry name" value="Gal_Oxase/kelch_b-propeller"/>
</dbReference>
<evidence type="ECO:0008006" key="7">
    <source>
        <dbReference type="Google" id="ProtNLM"/>
    </source>
</evidence>
<keyword evidence="1" id="KW-0732">Signal</keyword>
<dbReference type="Gene3D" id="2.60.40.10">
    <property type="entry name" value="Immunoglobulins"/>
    <property type="match status" value="1"/>
</dbReference>
<dbReference type="SUPFAM" id="SSF81296">
    <property type="entry name" value="E set domains"/>
    <property type="match status" value="1"/>
</dbReference>
<dbReference type="Gene3D" id="2.130.10.80">
    <property type="entry name" value="Galactose oxidase/kelch, beta-propeller"/>
    <property type="match status" value="1"/>
</dbReference>
<dbReference type="PANTHER" id="PTHR32208">
    <property type="entry name" value="SECRETED PROTEIN-RELATED"/>
    <property type="match status" value="1"/>
</dbReference>
<dbReference type="Gene3D" id="2.60.120.260">
    <property type="entry name" value="Galactose-binding domain-like"/>
    <property type="match status" value="1"/>
</dbReference>
<feature type="region of interest" description="Disordered" evidence="2">
    <location>
        <begin position="1"/>
        <end position="25"/>
    </location>
</feature>
<gene>
    <name evidence="5" type="ORF">Sya03_37980</name>
</gene>
<dbReference type="PANTHER" id="PTHR32208:SF21">
    <property type="entry name" value="LOW QUALITY PROTEIN: ALDEHYDE OXIDASE GLOX-LIKE"/>
    <property type="match status" value="1"/>
</dbReference>
<name>A0A8J3Y9G1_9ACTN</name>
<dbReference type="Proteomes" id="UP000652013">
    <property type="component" value="Unassembled WGS sequence"/>
</dbReference>
<dbReference type="SUPFAM" id="SSF50965">
    <property type="entry name" value="Galactose oxidase, central domain"/>
    <property type="match status" value="1"/>
</dbReference>
<feature type="domain" description="Glyoxal oxidase N-terminal" evidence="3">
    <location>
        <begin position="275"/>
        <end position="611"/>
    </location>
</feature>
<dbReference type="CDD" id="cd02851">
    <property type="entry name" value="E_set_GO_C"/>
    <property type="match status" value="1"/>
</dbReference>
<dbReference type="Pfam" id="PF09118">
    <property type="entry name" value="GO-like_E_set"/>
    <property type="match status" value="1"/>
</dbReference>
<reference evidence="5" key="1">
    <citation type="submission" date="2021-01" db="EMBL/GenBank/DDBJ databases">
        <title>Whole genome shotgun sequence of Spirilliplanes yamanashiensis NBRC 15828.</title>
        <authorList>
            <person name="Komaki H."/>
            <person name="Tamura T."/>
        </authorList>
    </citation>
    <scope>NUCLEOTIDE SEQUENCE</scope>
    <source>
        <strain evidence="5">NBRC 15828</strain>
    </source>
</reference>
<evidence type="ECO:0000259" key="4">
    <source>
        <dbReference type="Pfam" id="PF09118"/>
    </source>
</evidence>
<evidence type="ECO:0000256" key="1">
    <source>
        <dbReference type="ARBA" id="ARBA00022729"/>
    </source>
</evidence>
<dbReference type="InterPro" id="IPR015202">
    <property type="entry name" value="GO-like_E_set"/>
</dbReference>
<dbReference type="InterPro" id="IPR037293">
    <property type="entry name" value="Gal_Oxidase_central_sf"/>
</dbReference>
<protein>
    <recommendedName>
        <fullName evidence="7">Galactose oxidase</fullName>
    </recommendedName>
</protein>
<organism evidence="5 6">
    <name type="scientific">Spirilliplanes yamanashiensis</name>
    <dbReference type="NCBI Taxonomy" id="42233"/>
    <lineage>
        <taxon>Bacteria</taxon>
        <taxon>Bacillati</taxon>
        <taxon>Actinomycetota</taxon>
        <taxon>Actinomycetes</taxon>
        <taxon>Micromonosporales</taxon>
        <taxon>Micromonosporaceae</taxon>
        <taxon>Spirilliplanes</taxon>
    </lineage>
</organism>
<feature type="domain" description="Galactose oxidase-like Early set" evidence="4">
    <location>
        <begin position="617"/>
        <end position="711"/>
    </location>
</feature>